<dbReference type="RefSeq" id="XP_025474896.1">
    <property type="nucleotide sequence ID" value="XM_025626340.1"/>
</dbReference>
<dbReference type="EMBL" id="KZ821493">
    <property type="protein sequence ID" value="PYH29418.1"/>
    <property type="molecule type" value="Genomic_DNA"/>
</dbReference>
<proteinExistence type="predicted"/>
<name>A0A318YMH1_ASPNB</name>
<protein>
    <submittedName>
        <fullName evidence="1">Uncharacterized protein</fullName>
    </submittedName>
</protein>
<reference evidence="1" key="1">
    <citation type="submission" date="2016-12" db="EMBL/GenBank/DDBJ databases">
        <title>The genomes of Aspergillus section Nigri reveals drivers in fungal speciation.</title>
        <authorList>
            <consortium name="DOE Joint Genome Institute"/>
            <person name="Vesth T.C."/>
            <person name="Nybo J."/>
            <person name="Theobald S."/>
            <person name="Brandl J."/>
            <person name="Frisvad J.C."/>
            <person name="Nielsen K.F."/>
            <person name="Lyhne E.K."/>
            <person name="Kogle M.E."/>
            <person name="Kuo A."/>
            <person name="Riley R."/>
            <person name="Clum A."/>
            <person name="Nolan M."/>
            <person name="Lipzen A."/>
            <person name="Salamov A."/>
            <person name="Henrissat B."/>
            <person name="Wiebenga A."/>
            <person name="De Vries R.P."/>
            <person name="Grigoriev I.V."/>
            <person name="Mortensen U.H."/>
            <person name="Andersen M.R."/>
            <person name="Baker S.E."/>
        </authorList>
    </citation>
    <scope>NUCLEOTIDE SEQUENCE [LARGE SCALE GENOMIC DNA]</scope>
    <source>
        <strain evidence="1">CBS 115656</strain>
    </source>
</reference>
<evidence type="ECO:0000313" key="2">
    <source>
        <dbReference type="Proteomes" id="UP000247647"/>
    </source>
</evidence>
<keyword evidence="2" id="KW-1185">Reference proteome</keyword>
<dbReference type="GeneID" id="37128796"/>
<dbReference type="Proteomes" id="UP000247647">
    <property type="component" value="Unassembled WGS sequence"/>
</dbReference>
<evidence type="ECO:0000313" key="1">
    <source>
        <dbReference type="EMBL" id="PYH29418.1"/>
    </source>
</evidence>
<accession>A0A318YMH1</accession>
<organism evidence="1 2">
    <name type="scientific">Aspergillus neoniger (strain CBS 115656)</name>
    <dbReference type="NCBI Taxonomy" id="1448310"/>
    <lineage>
        <taxon>Eukaryota</taxon>
        <taxon>Fungi</taxon>
        <taxon>Dikarya</taxon>
        <taxon>Ascomycota</taxon>
        <taxon>Pezizomycotina</taxon>
        <taxon>Eurotiomycetes</taxon>
        <taxon>Eurotiomycetidae</taxon>
        <taxon>Eurotiales</taxon>
        <taxon>Aspergillaceae</taxon>
        <taxon>Aspergillus</taxon>
        <taxon>Aspergillus subgen. Circumdati</taxon>
    </lineage>
</organism>
<dbReference type="AlphaFoldDB" id="A0A318YMH1"/>
<gene>
    <name evidence="1" type="ORF">BO87DRAFT_410545</name>
</gene>
<sequence length="118" mass="13253">MDYWETHGYGRLSDSTRKISCQLATVHVLPVSSHGLGALSEIGRLRLTFLERVLCSQTHGHLRLTADSIQEKRSAVHRYRLSFPSSQTDYLSDYHGYACFDQRVFSVSTGSGELSFAP</sequence>